<accession>A0A1G6UAW9</accession>
<proteinExistence type="predicted"/>
<organism evidence="1 2">
    <name type="scientific">Ectopseudomonas chengduensis</name>
    <dbReference type="NCBI Taxonomy" id="489632"/>
    <lineage>
        <taxon>Bacteria</taxon>
        <taxon>Pseudomonadati</taxon>
        <taxon>Pseudomonadota</taxon>
        <taxon>Gammaproteobacteria</taxon>
        <taxon>Pseudomonadales</taxon>
        <taxon>Pseudomonadaceae</taxon>
        <taxon>Ectopseudomonas</taxon>
    </lineage>
</organism>
<evidence type="ECO:0000313" key="2">
    <source>
        <dbReference type="Proteomes" id="UP000199467"/>
    </source>
</evidence>
<dbReference type="EMBL" id="FMZQ01000015">
    <property type="protein sequence ID" value="SDD37836.1"/>
    <property type="molecule type" value="Genomic_DNA"/>
</dbReference>
<name>A0A1G6UAW9_9GAMM</name>
<protein>
    <submittedName>
        <fullName evidence="1">Uncharacterized protein</fullName>
    </submittedName>
</protein>
<keyword evidence="2" id="KW-1185">Reference proteome</keyword>
<sequence>MKKTKNLLIALLTSAAFDVAFAEIEFHEYCEQLGWPAQKCAESKARHEQWTAEYYASGRAAEVRRMIEAASIESLPVSECKHEFKQKFEVVLGFYPTKFLINKDEKDQCVSWSSQSGAACSNYIELSGILKPHWSVRPWCDFQEDLQKIYDQYGQDSDYGPAGMPRGMRKERANKIRQAERFYGMEVQYGVEQNKNEKLF</sequence>
<evidence type="ECO:0000313" key="1">
    <source>
        <dbReference type="EMBL" id="SDD37836.1"/>
    </source>
</evidence>
<gene>
    <name evidence="1" type="ORF">SAMN05216576_11568</name>
</gene>
<reference evidence="2" key="1">
    <citation type="submission" date="2016-10" db="EMBL/GenBank/DDBJ databases">
        <authorList>
            <person name="Varghese N."/>
            <person name="Submissions S."/>
        </authorList>
    </citation>
    <scope>NUCLEOTIDE SEQUENCE [LARGE SCALE GENOMIC DNA]</scope>
    <source>
        <strain evidence="2">DSM 26382</strain>
    </source>
</reference>
<dbReference type="AlphaFoldDB" id="A0A1G6UAW9"/>
<dbReference type="RefSeq" id="WP_139204279.1">
    <property type="nucleotide sequence ID" value="NZ_FMZQ01000015.1"/>
</dbReference>
<dbReference type="Proteomes" id="UP000199467">
    <property type="component" value="Unassembled WGS sequence"/>
</dbReference>